<dbReference type="InParanoid" id="F2ULU6"/>
<dbReference type="Gene3D" id="2.60.120.10">
    <property type="entry name" value="Jelly Rolls"/>
    <property type="match status" value="1"/>
</dbReference>
<dbReference type="RefSeq" id="XP_004989771.1">
    <property type="nucleotide sequence ID" value="XM_004989714.1"/>
</dbReference>
<dbReference type="InterPro" id="IPR038081">
    <property type="entry name" value="CalX-like_sf"/>
</dbReference>
<dbReference type="Pfam" id="PF02450">
    <property type="entry name" value="LCAT"/>
    <property type="match status" value="1"/>
</dbReference>
<accession>F2ULU6</accession>
<dbReference type="STRING" id="946362.F2ULU6"/>
<dbReference type="InterPro" id="IPR000595">
    <property type="entry name" value="cNMP-bd_dom"/>
</dbReference>
<dbReference type="OrthoDB" id="190846at2759"/>
<name>F2ULU6_SALR5</name>
<dbReference type="Gene3D" id="3.40.50.1820">
    <property type="entry name" value="alpha/beta hydrolase"/>
    <property type="match status" value="1"/>
</dbReference>
<organism evidence="3">
    <name type="scientific">Salpingoeca rosetta (strain ATCC 50818 / BSB-021)</name>
    <dbReference type="NCBI Taxonomy" id="946362"/>
    <lineage>
        <taxon>Eukaryota</taxon>
        <taxon>Choanoflagellata</taxon>
        <taxon>Craspedida</taxon>
        <taxon>Salpingoecidae</taxon>
        <taxon>Salpingoeca</taxon>
    </lineage>
</organism>
<dbReference type="EMBL" id="GL832981">
    <property type="protein sequence ID" value="EGD78095.1"/>
    <property type="molecule type" value="Genomic_DNA"/>
</dbReference>
<dbReference type="Gene3D" id="2.60.40.2030">
    <property type="match status" value="1"/>
</dbReference>
<dbReference type="InterPro" id="IPR018490">
    <property type="entry name" value="cNMP-bd_dom_sf"/>
</dbReference>
<dbReference type="eggNOG" id="KOG2369">
    <property type="taxonomic scope" value="Eukaryota"/>
</dbReference>
<dbReference type="Proteomes" id="UP000007799">
    <property type="component" value="Unassembled WGS sequence"/>
</dbReference>
<dbReference type="GO" id="GO:0006629">
    <property type="term" value="P:lipid metabolic process"/>
    <property type="evidence" value="ECO:0007669"/>
    <property type="project" value="InterPro"/>
</dbReference>
<dbReference type="GO" id="GO:0008374">
    <property type="term" value="F:O-acyltransferase activity"/>
    <property type="evidence" value="ECO:0007669"/>
    <property type="project" value="InterPro"/>
</dbReference>
<dbReference type="SUPFAM" id="SSF51206">
    <property type="entry name" value="cAMP-binding domain-like"/>
    <property type="match status" value="1"/>
</dbReference>
<dbReference type="SUPFAM" id="SSF53474">
    <property type="entry name" value="alpha/beta-Hydrolases"/>
    <property type="match status" value="1"/>
</dbReference>
<feature type="domain" description="Cyclic nucleotide-binding" evidence="1">
    <location>
        <begin position="217"/>
        <end position="295"/>
    </location>
</feature>
<dbReference type="InterPro" id="IPR014710">
    <property type="entry name" value="RmlC-like_jellyroll"/>
</dbReference>
<dbReference type="GeneID" id="16070325"/>
<dbReference type="SUPFAM" id="SSF141072">
    <property type="entry name" value="CalX-like"/>
    <property type="match status" value="1"/>
</dbReference>
<evidence type="ECO:0000313" key="3">
    <source>
        <dbReference type="Proteomes" id="UP000007799"/>
    </source>
</evidence>
<dbReference type="AlphaFoldDB" id="F2ULU6"/>
<dbReference type="InterPro" id="IPR003386">
    <property type="entry name" value="LACT/PDAT_acylTrfase"/>
</dbReference>
<evidence type="ECO:0000313" key="2">
    <source>
        <dbReference type="EMBL" id="EGD78095.1"/>
    </source>
</evidence>
<keyword evidence="3" id="KW-1185">Reference proteome</keyword>
<dbReference type="PANTHER" id="PTHR11440">
    <property type="entry name" value="LECITHIN-CHOLESTEROL ACYLTRANSFERASE-RELATED"/>
    <property type="match status" value="1"/>
</dbReference>
<reference evidence="2" key="1">
    <citation type="submission" date="2009-08" db="EMBL/GenBank/DDBJ databases">
        <title>Annotation of Salpingoeca rosetta.</title>
        <authorList>
            <consortium name="The Broad Institute Genome Sequencing Platform"/>
            <person name="Russ C."/>
            <person name="Cuomo C."/>
            <person name="Burger G."/>
            <person name="Gray M.W."/>
            <person name="Holland P.W.H."/>
            <person name="King N."/>
            <person name="Lang F.B.F."/>
            <person name="Roger A.J."/>
            <person name="Ruiz-Trillo I."/>
            <person name="Young S.K."/>
            <person name="Zeng Q."/>
            <person name="Gargeya S."/>
            <person name="Alvarado L."/>
            <person name="Berlin A."/>
            <person name="Chapman S.B."/>
            <person name="Chen Z."/>
            <person name="Freedman E."/>
            <person name="Gellesch M."/>
            <person name="Goldberg J."/>
            <person name="Griggs A."/>
            <person name="Gujja S."/>
            <person name="Heilman E."/>
            <person name="Heiman D."/>
            <person name="Howarth C."/>
            <person name="Mehta T."/>
            <person name="Neiman D."/>
            <person name="Pearson M."/>
            <person name="Roberts A."/>
            <person name="Saif S."/>
            <person name="Shea T."/>
            <person name="Shenoy N."/>
            <person name="Sisk P."/>
            <person name="Stolte C."/>
            <person name="Sykes S."/>
            <person name="White J."/>
            <person name="Yandava C."/>
            <person name="Haas B."/>
            <person name="Nusbaum C."/>
            <person name="Birren B."/>
        </authorList>
    </citation>
    <scope>NUCLEOTIDE SEQUENCE [LARGE SCALE GENOMIC DNA]</scope>
    <source>
        <strain evidence="2">ATCC 50818</strain>
    </source>
</reference>
<sequence length="939" mass="105737">MDAAPKRVYVDMAAISSTCSRGVERECHVDVVLVRPRRCRVGAYGLTHLAVQVQSKKKPVSVVQPVHSSYVVSENHKYVDVEVTRTRHSTSPPSSVDVAFVSSTGSPFIDFHFQEERTLTWQPDGNATQTFRVYVRPNHEHVPNDTVYLTFVNPEHMQLPAQAPMVEVVILNANDSESVAERNMTQSAAFRQRIMPWLSEVKDMHAAQRLLEAWNAYPVEEGEVVIARGRVPRFLAIVAEGTFSIEAPIFGQQRTRKARKGDLVSFFSAVKRTNSSTEVKAMTKGLLLVLDHHVFHLHNKSAHQDIYKVLKHEFLRQTIMGDGRRFPVVMVPGFMSTQLEAWKRKDCNGVDIEIMDQVWLSLEQMMQTITVDRYCWLECLALGINQTDDTCKVRAGSGIAAIRELNANIRGITTIFRSILTFLAEKWGYDSQSLIAMPYDWRLSPDMLQRRDKFFSTFKAKVEMAVAVNEAPAVLIAHSLGNQVILEFFAWLEKEFPKSFLKWTEKHIIAYYGIAPAFRGATQAVVADLIGDNMGLPVTNYQARVFGSTVGSSPWMFPVSVRTPTAAEWTCSHPYCGEGATTLRLRRPHTLDELKTRRAVLNEYETMCQAAQWHTPLDQPEVEQADTSDIRAFLSANGTDETGGIEEGGWPRYLINITLGNGTELVFGVNDLRTGKLFQDLARYGNDSHAQRVADTIRHFYTNKEISSPLDRLPTRPPIKHVAIVYGVNRNTPYAIHATQTKGTDELTLTNQVLEMQNGELSSGNNASNSLRCSGDGTVPYASLSWVHAWHLSQSVSIVRNQQTVQPFFDHAFSEYTPEQVSRVIDTVIPEHTVFDSDKHGYRTTVVEVEGLEHRDAVRTTFTTELIDNLMQDLVQVIVHDATSDVELLQRGVKDIEQPPATTTKAVTKHLRSLLAEHKHDETALQRITDVIAFLEDKH</sequence>
<gene>
    <name evidence="2" type="ORF">PTSG_08974</name>
</gene>
<protein>
    <recommendedName>
        <fullName evidence="1">Cyclic nucleotide-binding domain-containing protein</fullName>
    </recommendedName>
</protein>
<dbReference type="KEGG" id="sre:PTSG_08974"/>
<proteinExistence type="predicted"/>
<evidence type="ECO:0000259" key="1">
    <source>
        <dbReference type="PROSITE" id="PS50042"/>
    </source>
</evidence>
<dbReference type="PROSITE" id="PS50042">
    <property type="entry name" value="CNMP_BINDING_3"/>
    <property type="match status" value="1"/>
</dbReference>
<dbReference type="InterPro" id="IPR029058">
    <property type="entry name" value="AB_hydrolase_fold"/>
</dbReference>